<gene>
    <name evidence="1" type="ORF">PLA107_030945</name>
</gene>
<reference evidence="1 2" key="1">
    <citation type="journal article" date="2011" name="PLoS Pathog.">
        <title>Dynamic evolution of pathogenicity revealed by sequencing and comparative genomics of 19 Pseudomonas syringae isolates.</title>
        <authorList>
            <person name="Baltrus D.A."/>
            <person name="Nishimura M.T."/>
            <person name="Romanchuk A."/>
            <person name="Chang J.H."/>
            <person name="Mukhtar M.S."/>
            <person name="Cherkis K."/>
            <person name="Roach J."/>
            <person name="Grant S.R."/>
            <person name="Jones C.D."/>
            <person name="Dangl J.L."/>
        </authorList>
    </citation>
    <scope>NUCLEOTIDE SEQUENCE [LARGE SCALE GENOMIC DNA]</scope>
    <source>
        <strain evidence="1 2">M301315</strain>
    </source>
</reference>
<organism evidence="1 2">
    <name type="scientific">Pseudomonas amygdali pv. lachrymans str. M301315</name>
    <dbReference type="NCBI Taxonomy" id="629260"/>
    <lineage>
        <taxon>Bacteria</taxon>
        <taxon>Pseudomonadati</taxon>
        <taxon>Pseudomonadota</taxon>
        <taxon>Gammaproteobacteria</taxon>
        <taxon>Pseudomonadales</taxon>
        <taxon>Pseudomonadaceae</taxon>
        <taxon>Pseudomonas</taxon>
        <taxon>Pseudomonas amygdali</taxon>
    </lineage>
</organism>
<evidence type="ECO:0000313" key="2">
    <source>
        <dbReference type="Proteomes" id="UP000006426"/>
    </source>
</evidence>
<evidence type="ECO:0000313" key="1">
    <source>
        <dbReference type="EMBL" id="AXH59644.1"/>
    </source>
</evidence>
<dbReference type="Proteomes" id="UP000006426">
    <property type="component" value="Plasmid pmppla107"/>
</dbReference>
<dbReference type="AlphaFoldDB" id="A0AAD0M4G4"/>
<keyword evidence="1" id="KW-0614">Plasmid</keyword>
<name>A0AAD0M4G4_PSEAV</name>
<sequence length="449" mass="50324">MSIAPAIEQSPQRQQFVENLGRLYDECRTLSRTLGIDTQSIHSQYNSNALALLAEFVNQVNLAQAMILESKSLFGTARDMEIYLVNNMAGNGKAHVVRVHFSVASSYALQLEGEHHAEVARYLKDWYQRSSDQAASLPNVRALAQRVSGCFGDSLEEYKPGLFKQAEFGDVYIQTSLFASEANQRINLIVAECMESDDRTRFWIEKLRETQALHPEDFDRLKTLITTRLLNADINGLARIREFILGSASATGHECSNRMEGLVKGILDREHTDEMVDNQLQVITSNAQYIEDVMMEDLLGTINELQIHYRDNDRGDEFNLRDKTIPQLTRSFQALGLSDLQLAVVGMRVVANFSRGQTRDTQNETLETQFKAISEAVFREGSYIRDGSLQYSVMLALVKCLPTPLLAPMAEINDKARAAIYKATGNGEFLKGIKDGQTIDSLIGHDLGL</sequence>
<protein>
    <submittedName>
        <fullName evidence="1">Uncharacterized protein</fullName>
    </submittedName>
</protein>
<accession>A0AAD0M4G4</accession>
<dbReference type="EMBL" id="CP031226">
    <property type="protein sequence ID" value="AXH59644.1"/>
    <property type="molecule type" value="Genomic_DNA"/>
</dbReference>
<dbReference type="GeneID" id="39474523"/>
<geneLocation type="plasmid" evidence="2">
    <name>pmppla107</name>
</geneLocation>
<dbReference type="RefSeq" id="WP_005742123.1">
    <property type="nucleotide sequence ID" value="NZ_CP031226.1"/>
</dbReference>
<proteinExistence type="predicted"/>